<dbReference type="PANTHER" id="PTHR12011">
    <property type="entry name" value="ADHESION G-PROTEIN COUPLED RECEPTOR"/>
    <property type="match status" value="1"/>
</dbReference>
<evidence type="ECO:0000259" key="8">
    <source>
        <dbReference type="PROSITE" id="PS50261"/>
    </source>
</evidence>
<dbReference type="Gene3D" id="2.60.220.50">
    <property type="match status" value="1"/>
</dbReference>
<dbReference type="GO" id="GO:0005886">
    <property type="term" value="C:plasma membrane"/>
    <property type="evidence" value="ECO:0007669"/>
    <property type="project" value="TreeGrafter"/>
</dbReference>
<dbReference type="InterPro" id="IPR046338">
    <property type="entry name" value="GAIN_dom_sf"/>
</dbReference>
<reference evidence="9" key="1">
    <citation type="submission" date="2019-06" db="EMBL/GenBank/DDBJ databases">
        <authorList>
            <consortium name="Wellcome Sanger Institute Data Sharing"/>
        </authorList>
    </citation>
    <scope>NUCLEOTIDE SEQUENCE [LARGE SCALE GENOMIC DNA]</scope>
</reference>
<comment type="subcellular location">
    <subcellularLocation>
        <location evidence="1">Membrane</location>
        <topology evidence="1">Multi-pass membrane protein</topology>
    </subcellularLocation>
</comment>
<reference evidence="9" key="3">
    <citation type="submission" date="2025-09" db="UniProtKB">
        <authorList>
            <consortium name="Ensembl"/>
        </authorList>
    </citation>
    <scope>IDENTIFICATION</scope>
</reference>
<feature type="transmembrane region" description="Helical" evidence="6">
    <location>
        <begin position="439"/>
        <end position="457"/>
    </location>
</feature>
<keyword evidence="2 6" id="KW-0812">Transmembrane</keyword>
<feature type="transmembrane region" description="Helical" evidence="6">
    <location>
        <begin position="562"/>
        <end position="584"/>
    </location>
</feature>
<evidence type="ECO:0000259" key="7">
    <source>
        <dbReference type="PROSITE" id="PS50221"/>
    </source>
</evidence>
<dbReference type="GO" id="GO:0007189">
    <property type="term" value="P:adenylate cyclase-activating G protein-coupled receptor signaling pathway"/>
    <property type="evidence" value="ECO:0007669"/>
    <property type="project" value="TreeGrafter"/>
</dbReference>
<dbReference type="Pfam" id="PF01825">
    <property type="entry name" value="GPS"/>
    <property type="match status" value="1"/>
</dbReference>
<feature type="transmembrane region" description="Helical" evidence="6">
    <location>
        <begin position="463"/>
        <end position="492"/>
    </location>
</feature>
<dbReference type="OrthoDB" id="8951579at2759"/>
<feature type="transmembrane region" description="Helical" evidence="6">
    <location>
        <begin position="631"/>
        <end position="651"/>
    </location>
</feature>
<keyword evidence="4 6" id="KW-0472">Membrane</keyword>
<dbReference type="SMART" id="SM00303">
    <property type="entry name" value="GPS"/>
    <property type="match status" value="1"/>
</dbReference>
<dbReference type="InterPro" id="IPR017981">
    <property type="entry name" value="GPCR_2-like_7TM"/>
</dbReference>
<dbReference type="RefSeq" id="XP_029973509.1">
    <property type="nucleotide sequence ID" value="XM_030117649.1"/>
</dbReference>
<protein>
    <submittedName>
        <fullName evidence="9">Adhesion G-protein coupled receptor G5-like</fullName>
    </submittedName>
</protein>
<organism evidence="9 10">
    <name type="scientific">Salarias fasciatus</name>
    <name type="common">Jewelled blenny</name>
    <name type="synonym">Blennius fasciatus</name>
    <dbReference type="NCBI Taxonomy" id="181472"/>
    <lineage>
        <taxon>Eukaryota</taxon>
        <taxon>Metazoa</taxon>
        <taxon>Chordata</taxon>
        <taxon>Craniata</taxon>
        <taxon>Vertebrata</taxon>
        <taxon>Euteleostomi</taxon>
        <taxon>Actinopterygii</taxon>
        <taxon>Neopterygii</taxon>
        <taxon>Teleostei</taxon>
        <taxon>Neoteleostei</taxon>
        <taxon>Acanthomorphata</taxon>
        <taxon>Ovalentaria</taxon>
        <taxon>Blenniimorphae</taxon>
        <taxon>Blenniiformes</taxon>
        <taxon>Blennioidei</taxon>
        <taxon>Blenniidae</taxon>
        <taxon>Salariinae</taxon>
        <taxon>Salarias</taxon>
    </lineage>
</organism>
<keyword evidence="5" id="KW-1015">Disulfide bond</keyword>
<name>A0A672HF91_SALFA</name>
<feature type="domain" description="GAIN-B" evidence="7">
    <location>
        <begin position="252"/>
        <end position="395"/>
    </location>
</feature>
<dbReference type="PROSITE" id="PS50261">
    <property type="entry name" value="G_PROTEIN_RECEP_F2_4"/>
    <property type="match status" value="1"/>
</dbReference>
<reference evidence="9" key="2">
    <citation type="submission" date="2025-08" db="UniProtKB">
        <authorList>
            <consortium name="Ensembl"/>
        </authorList>
    </citation>
    <scope>IDENTIFICATION</scope>
</reference>
<keyword evidence="3 6" id="KW-1133">Transmembrane helix</keyword>
<dbReference type="InParanoid" id="A0A672HF91"/>
<dbReference type="OMA" id="ICKICIA"/>
<proteinExistence type="predicted"/>
<dbReference type="PROSITE" id="PS50221">
    <property type="entry name" value="GAIN_B"/>
    <property type="match status" value="1"/>
</dbReference>
<dbReference type="InterPro" id="IPR057244">
    <property type="entry name" value="GAIN_B"/>
</dbReference>
<accession>A0A672HF91</accession>
<keyword evidence="10" id="KW-1185">Reference proteome</keyword>
<dbReference type="GO" id="GO:0007166">
    <property type="term" value="P:cell surface receptor signaling pathway"/>
    <property type="evidence" value="ECO:0007669"/>
    <property type="project" value="InterPro"/>
</dbReference>
<dbReference type="InterPro" id="IPR000832">
    <property type="entry name" value="GPCR_2_secretin-like"/>
</dbReference>
<dbReference type="GeneID" id="115407277"/>
<feature type="transmembrane region" description="Helical" evidence="6">
    <location>
        <begin position="605"/>
        <end position="625"/>
    </location>
</feature>
<feature type="transmembrane region" description="Helical" evidence="6">
    <location>
        <begin position="512"/>
        <end position="530"/>
    </location>
</feature>
<dbReference type="Pfam" id="PF00002">
    <property type="entry name" value="7tm_2"/>
    <property type="match status" value="1"/>
</dbReference>
<feature type="domain" description="G-protein coupled receptors family 2 profile 2" evidence="8">
    <location>
        <begin position="403"/>
        <end position="654"/>
    </location>
</feature>
<dbReference type="Gene3D" id="1.20.1070.10">
    <property type="entry name" value="Rhodopsin 7-helix transmembrane proteins"/>
    <property type="match status" value="1"/>
</dbReference>
<sequence>MLNIISLRTMLWLHTDHRCMLETFILFGMFITTLGCDISYKDVSHCPKNTQFITCRHEDALPEEALYQDGGGLCSSVEVNKVTYSPNSDWTVKLSCENDWYTLTLKKHNFSQWDIVVLTGPPDDFSCERSKAEAERGFFHYIHNCFNTSHRSVRLTQRKLKDVCGEEFFRKDKIFIVIVGEEISCLLPEISIPIPVLDSNETAGPEQAAKLLGSLTSLLEKMENSATAAITAGNVTGVVAKLPPKNQTRMSMGRSPSGDVAVLQGNATLPPVYSQTVQLPEETSRKAVERNGSLAAVLFFPGMQLRDNSSTYLQDAVVGIEMGARISNLTEPIRIVFNGVQKNGNNFSCRSWNGEGGAPVWVTDGCETLEANRSVTCLCSHLTFFAVLVSPPPTLRESDLTSLTVVTSVGCGLSLFFQVVALCMHCLIRKRKSNLETKILIQLFVAMFTLNLSFLVNEAVANLGHAAACVTVAAVLHYGLLATFSWFFVQALHLLIKFHSMHSEIRHYVKKVYVAGWVTPALVVLILLSLQKYGLLHIATDEGGKVNMCWIADAAVHQGVNIGYYSVVFVFTLSIFIITVRQIALFKSKSGLNSGKSSTGMKVSSVVALFLLLGLTWAVAFFSHGPLMLPFYYIFTTLNAFQGFLLFIYYYKSSKVFGDDINRASSSSSSTTTKTEVHVMSDVSVRESAVTSKSSK</sequence>
<evidence type="ECO:0000256" key="1">
    <source>
        <dbReference type="ARBA" id="ARBA00004141"/>
    </source>
</evidence>
<dbReference type="GO" id="GO:0004930">
    <property type="term" value="F:G protein-coupled receptor activity"/>
    <property type="evidence" value="ECO:0007669"/>
    <property type="project" value="InterPro"/>
</dbReference>
<dbReference type="InterPro" id="IPR000203">
    <property type="entry name" value="GPS"/>
</dbReference>
<evidence type="ECO:0000256" key="5">
    <source>
        <dbReference type="ARBA" id="ARBA00023157"/>
    </source>
</evidence>
<gene>
    <name evidence="9" type="primary">LOC115407277</name>
</gene>
<dbReference type="PRINTS" id="PR00249">
    <property type="entry name" value="GPCRSECRETIN"/>
</dbReference>
<dbReference type="Proteomes" id="UP000472267">
    <property type="component" value="Chromosome 19"/>
</dbReference>
<evidence type="ECO:0000256" key="4">
    <source>
        <dbReference type="ARBA" id="ARBA00023136"/>
    </source>
</evidence>
<dbReference type="Ensembl" id="ENSSFAT00005028955.1">
    <property type="protein sequence ID" value="ENSSFAP00005027896.1"/>
    <property type="gene ID" value="ENSSFAG00005014243.1"/>
</dbReference>
<evidence type="ECO:0000256" key="2">
    <source>
        <dbReference type="ARBA" id="ARBA00022692"/>
    </source>
</evidence>
<evidence type="ECO:0000256" key="3">
    <source>
        <dbReference type="ARBA" id="ARBA00022989"/>
    </source>
</evidence>
<evidence type="ECO:0000256" key="6">
    <source>
        <dbReference type="SAM" id="Phobius"/>
    </source>
</evidence>
<evidence type="ECO:0000313" key="9">
    <source>
        <dbReference type="Ensembl" id="ENSSFAP00005027896.1"/>
    </source>
</evidence>
<dbReference type="PANTHER" id="PTHR12011:SF474">
    <property type="entry name" value="ADHESION G PROTEIN-COUPLED RECEPTOR G11-RELATED"/>
    <property type="match status" value="1"/>
</dbReference>
<dbReference type="AlphaFoldDB" id="A0A672HF91"/>
<feature type="transmembrane region" description="Helical" evidence="6">
    <location>
        <begin position="403"/>
        <end position="427"/>
    </location>
</feature>
<evidence type="ECO:0000313" key="10">
    <source>
        <dbReference type="Proteomes" id="UP000472267"/>
    </source>
</evidence>